<accession>A0A0N5CNF1</accession>
<dbReference type="OrthoDB" id="427518at2759"/>
<reference evidence="3" key="1">
    <citation type="submission" date="2017-02" db="UniProtKB">
        <authorList>
            <consortium name="WormBaseParasite"/>
        </authorList>
    </citation>
    <scope>IDENTIFICATION</scope>
</reference>
<keyword evidence="2" id="KW-1185">Reference proteome</keyword>
<dbReference type="EMBL" id="UYYF01000247">
    <property type="protein sequence ID" value="VDM97293.1"/>
    <property type="molecule type" value="Genomic_DNA"/>
</dbReference>
<gene>
    <name evidence="1" type="ORF">TCLT_LOCUS1709</name>
</gene>
<evidence type="ECO:0000313" key="1">
    <source>
        <dbReference type="EMBL" id="VDM97293.1"/>
    </source>
</evidence>
<dbReference type="WBParaSite" id="TCLT_0000170801-mRNA-1">
    <property type="protein sequence ID" value="TCLT_0000170801-mRNA-1"/>
    <property type="gene ID" value="TCLT_0000170801"/>
</dbReference>
<reference evidence="1 2" key="2">
    <citation type="submission" date="2018-11" db="EMBL/GenBank/DDBJ databases">
        <authorList>
            <consortium name="Pathogen Informatics"/>
        </authorList>
    </citation>
    <scope>NUCLEOTIDE SEQUENCE [LARGE SCALE GENOMIC DNA]</scope>
</reference>
<proteinExistence type="predicted"/>
<protein>
    <submittedName>
        <fullName evidence="3">AraC family transcriptional regulator</fullName>
    </submittedName>
</protein>
<dbReference type="AlphaFoldDB" id="A0A0N5CNF1"/>
<evidence type="ECO:0000313" key="2">
    <source>
        <dbReference type="Proteomes" id="UP000276776"/>
    </source>
</evidence>
<evidence type="ECO:0000313" key="3">
    <source>
        <dbReference type="WBParaSite" id="TCLT_0000170801-mRNA-1"/>
    </source>
</evidence>
<dbReference type="Proteomes" id="UP000276776">
    <property type="component" value="Unassembled WGS sequence"/>
</dbReference>
<sequence>MNNFVNADALCHFLVKPLQSLPSPKVSSFILIDGIQKENIPLINQVRMASLIYH</sequence>
<organism evidence="3">
    <name type="scientific">Thelazia callipaeda</name>
    <name type="common">Oriental eyeworm</name>
    <name type="synonym">Parasitic nematode</name>
    <dbReference type="NCBI Taxonomy" id="103827"/>
    <lineage>
        <taxon>Eukaryota</taxon>
        <taxon>Metazoa</taxon>
        <taxon>Ecdysozoa</taxon>
        <taxon>Nematoda</taxon>
        <taxon>Chromadorea</taxon>
        <taxon>Rhabditida</taxon>
        <taxon>Spirurina</taxon>
        <taxon>Spiruromorpha</taxon>
        <taxon>Thelazioidea</taxon>
        <taxon>Thelaziidae</taxon>
        <taxon>Thelazia</taxon>
    </lineage>
</organism>
<name>A0A0N5CNF1_THECL</name>
<dbReference type="STRING" id="103827.A0A0N5CNF1"/>